<evidence type="ECO:0000256" key="1">
    <source>
        <dbReference type="ARBA" id="ARBA00022729"/>
    </source>
</evidence>
<dbReference type="AlphaFoldDB" id="A0A345UKI7"/>
<dbReference type="SMART" id="SM00062">
    <property type="entry name" value="PBPb"/>
    <property type="match status" value="1"/>
</dbReference>
<dbReference type="KEGG" id="cprv:CYPRO_1739"/>
<keyword evidence="1 2" id="KW-0732">Signal</keyword>
<feature type="signal peptide" evidence="2">
    <location>
        <begin position="1"/>
        <end position="23"/>
    </location>
</feature>
<dbReference type="InterPro" id="IPR001638">
    <property type="entry name" value="Solute-binding_3/MltF_N"/>
</dbReference>
<evidence type="ECO:0000313" key="5">
    <source>
        <dbReference type="Proteomes" id="UP000254808"/>
    </source>
</evidence>
<keyword evidence="5" id="KW-1185">Reference proteome</keyword>
<dbReference type="PROSITE" id="PS51257">
    <property type="entry name" value="PROKAR_LIPOPROTEIN"/>
    <property type="match status" value="1"/>
</dbReference>
<feature type="chain" id="PRO_5016848962" evidence="2">
    <location>
        <begin position="24"/>
        <end position="293"/>
    </location>
</feature>
<name>A0A345UKI7_9BACT</name>
<reference evidence="4 5" key="1">
    <citation type="submission" date="2018-03" db="EMBL/GenBank/DDBJ databases">
        <title>Phenotypic and genomic properties of Cyclonatronum proteinivorum gen. nov., sp. nov., a haloalkaliphilic bacteroidete from soda lakes possessing Na+-translocating rhodopsin.</title>
        <authorList>
            <person name="Toshchakov S.V."/>
            <person name="Korzhenkov A."/>
            <person name="Samarov N.I."/>
            <person name="Kublanov I.V."/>
            <person name="Muntyan M.S."/>
            <person name="Sorokin D.Y."/>
        </authorList>
    </citation>
    <scope>NUCLEOTIDE SEQUENCE [LARGE SCALE GENOMIC DNA]</scope>
    <source>
        <strain evidence="4 5">Omega</strain>
    </source>
</reference>
<evidence type="ECO:0000256" key="2">
    <source>
        <dbReference type="SAM" id="SignalP"/>
    </source>
</evidence>
<dbReference type="RefSeq" id="WP_164682653.1">
    <property type="nucleotide sequence ID" value="NZ_CP027806.1"/>
</dbReference>
<evidence type="ECO:0000259" key="3">
    <source>
        <dbReference type="SMART" id="SM00062"/>
    </source>
</evidence>
<dbReference type="Gene3D" id="3.40.190.10">
    <property type="entry name" value="Periplasmic binding protein-like II"/>
    <property type="match status" value="1"/>
</dbReference>
<sequence>MKLKEILLATLFLVVLFTACSEAPRFEGDSFEQVKQRGYGTLTVVYVPAEGFAYIDERGNLTGVTIDIMEEFREFLDVSMGLDITYNFVPVDSFQEFYGDVVQSKGGVFGLGNVTITEARKSELRFSPPYLTNIAVLITNDAIDELGEMSELSQHFAGMNGLAFEGTLHQERIERLISNYIPEASMEFARSNAEILEQLSEREDLFAYIDIYNFWRAAERGKPLRQHTAGDLASERFGIIMPLNSDWQPVISDFFERGVGFRTSNVYRGILERHLGEELTERLESAREAVLGD</sequence>
<dbReference type="PANTHER" id="PTHR35936">
    <property type="entry name" value="MEMBRANE-BOUND LYTIC MUREIN TRANSGLYCOSYLASE F"/>
    <property type="match status" value="1"/>
</dbReference>
<gene>
    <name evidence="4" type="ORF">CYPRO_1739</name>
</gene>
<protein>
    <submittedName>
        <fullName evidence="4">Putative glutamine transport system substrate-binding protein</fullName>
    </submittedName>
</protein>
<evidence type="ECO:0000313" key="4">
    <source>
        <dbReference type="EMBL" id="AXJ00989.1"/>
    </source>
</evidence>
<organism evidence="4 5">
    <name type="scientific">Cyclonatronum proteinivorum</name>
    <dbReference type="NCBI Taxonomy" id="1457365"/>
    <lineage>
        <taxon>Bacteria</taxon>
        <taxon>Pseudomonadati</taxon>
        <taxon>Balneolota</taxon>
        <taxon>Balneolia</taxon>
        <taxon>Balneolales</taxon>
        <taxon>Cyclonatronaceae</taxon>
        <taxon>Cyclonatronum</taxon>
    </lineage>
</organism>
<proteinExistence type="predicted"/>
<dbReference type="Pfam" id="PF00497">
    <property type="entry name" value="SBP_bac_3"/>
    <property type="match status" value="1"/>
</dbReference>
<feature type="domain" description="Solute-binding protein family 3/N-terminal" evidence="3">
    <location>
        <begin position="41"/>
        <end position="278"/>
    </location>
</feature>
<dbReference type="Proteomes" id="UP000254808">
    <property type="component" value="Chromosome"/>
</dbReference>
<dbReference type="EMBL" id="CP027806">
    <property type="protein sequence ID" value="AXJ00989.1"/>
    <property type="molecule type" value="Genomic_DNA"/>
</dbReference>
<accession>A0A345UKI7</accession>
<dbReference type="SUPFAM" id="SSF53850">
    <property type="entry name" value="Periplasmic binding protein-like II"/>
    <property type="match status" value="1"/>
</dbReference>